<keyword evidence="2" id="KW-0472">Membrane</keyword>
<reference evidence="3" key="1">
    <citation type="submission" date="2022-10" db="EMBL/GenBank/DDBJ databases">
        <title>Genome sequences of endogenous nimaviruses in decapod crustaceans.</title>
        <authorList>
            <person name="Kawato S."/>
            <person name="Nozaki R."/>
            <person name="Kondo H."/>
            <person name="Hirono I."/>
        </authorList>
    </citation>
    <scope>NUCLEOTIDE SEQUENCE</scope>
    <source>
        <strain evidence="3">Mikawa2016</strain>
    </source>
</reference>
<feature type="region of interest" description="Disordered" evidence="1">
    <location>
        <begin position="194"/>
        <end position="236"/>
    </location>
</feature>
<protein>
    <submittedName>
        <fullName evidence="3">Uncharacterized protein</fullName>
    </submittedName>
</protein>
<sequence length="305" mass="34736">MYTNITFLVLVGCIIVFVLLLYILGIHYATHSYERTLTGYKDEVTILKNEMADYKVMAKQIWKSTKRNEESHRNIFVIETDDTGMAMKHKKYQYQLRDYKCSFQSTNPKQVNISKINRLDDIERIVNEYQPLVYRQPPSNRHQKDLIVSTHINNIYDVSDIYNNGGNSSDSKLSSAYDEFLIEIVIDQHMCTDKHEHETDNRNGGIDGSNISIGGDSGGSGSNSSSSSSSNSNDSKKWSISTVYAQSTSRDGKRNSMQFTLNNSKIDITPTATAQHKIFLNVRQDKNPNNTIEGSWILCILFEEL</sequence>
<evidence type="ECO:0000256" key="2">
    <source>
        <dbReference type="SAM" id="Phobius"/>
    </source>
</evidence>
<name>A0A9C7F7K4_9VIRU</name>
<evidence type="ECO:0000313" key="3">
    <source>
        <dbReference type="EMBL" id="BDT62068.1"/>
    </source>
</evidence>
<organism evidence="3">
    <name type="scientific">Penaeus monodon majanivirus B</name>
    <dbReference type="NCBI Taxonomy" id="2984272"/>
    <lineage>
        <taxon>Viruses</taxon>
        <taxon>Viruses incertae sedis</taxon>
        <taxon>Naldaviricetes</taxon>
        <taxon>Nimaviridae</taxon>
    </lineage>
</organism>
<feature type="transmembrane region" description="Helical" evidence="2">
    <location>
        <begin position="7"/>
        <end position="29"/>
    </location>
</feature>
<accession>A0A9C7F7K4</accession>
<keyword evidence="2" id="KW-1133">Transmembrane helix</keyword>
<keyword evidence="2" id="KW-0812">Transmembrane</keyword>
<proteinExistence type="predicted"/>
<feature type="compositionally biased region" description="Low complexity" evidence="1">
    <location>
        <begin position="222"/>
        <end position="233"/>
    </location>
</feature>
<dbReference type="EMBL" id="LC738871">
    <property type="protein sequence ID" value="BDT62068.1"/>
    <property type="molecule type" value="Genomic_DNA"/>
</dbReference>
<evidence type="ECO:0000256" key="1">
    <source>
        <dbReference type="SAM" id="MobiDB-lite"/>
    </source>
</evidence>